<dbReference type="AlphaFoldDB" id="A0A3M7LWY7"/>
<reference evidence="1 2" key="1">
    <citation type="journal article" date="2014" name="PLoS ONE">
        <title>De novo Genome Assembly of the Fungal Plant Pathogen Pyrenophora semeniperda.</title>
        <authorList>
            <person name="Soliai M.M."/>
            <person name="Meyer S.E."/>
            <person name="Udall J.A."/>
            <person name="Elzinga D.E."/>
            <person name="Hermansen R.A."/>
            <person name="Bodily P.M."/>
            <person name="Hart A.A."/>
            <person name="Coleman C.E."/>
        </authorList>
    </citation>
    <scope>NUCLEOTIDE SEQUENCE [LARGE SCALE GENOMIC DNA]</scope>
    <source>
        <strain evidence="1 2">CCB06</strain>
        <tissue evidence="1">Mycelium</tissue>
    </source>
</reference>
<accession>A0A3M7LWY7</accession>
<organism evidence="1 2">
    <name type="scientific">Pyrenophora seminiperda CCB06</name>
    <dbReference type="NCBI Taxonomy" id="1302712"/>
    <lineage>
        <taxon>Eukaryota</taxon>
        <taxon>Fungi</taxon>
        <taxon>Dikarya</taxon>
        <taxon>Ascomycota</taxon>
        <taxon>Pezizomycotina</taxon>
        <taxon>Dothideomycetes</taxon>
        <taxon>Pleosporomycetidae</taxon>
        <taxon>Pleosporales</taxon>
        <taxon>Pleosporineae</taxon>
        <taxon>Pleosporaceae</taxon>
        <taxon>Pyrenophora</taxon>
    </lineage>
</organism>
<evidence type="ECO:0000313" key="1">
    <source>
        <dbReference type="EMBL" id="RMZ66676.1"/>
    </source>
</evidence>
<keyword evidence="2" id="KW-1185">Reference proteome</keyword>
<dbReference type="Proteomes" id="UP000265663">
    <property type="component" value="Unassembled WGS sequence"/>
</dbReference>
<proteinExistence type="predicted"/>
<dbReference type="EMBL" id="KE747809">
    <property type="protein sequence ID" value="RMZ66676.1"/>
    <property type="molecule type" value="Genomic_DNA"/>
</dbReference>
<sequence>MDMIGPSETGLMWPEQSQTRTGLAGHAAEGTKCSTAALYKSQSPRGQQSLDKTYCQYGVLLPASVTQWVLWTDAASIHGSWSKRAARCR</sequence>
<evidence type="ECO:0000313" key="2">
    <source>
        <dbReference type="Proteomes" id="UP000265663"/>
    </source>
</evidence>
<protein>
    <submittedName>
        <fullName evidence="1">Uncharacterized protein</fullName>
    </submittedName>
</protein>
<name>A0A3M7LWY7_9PLEO</name>
<gene>
    <name evidence="1" type="ORF">GMOD_00002035</name>
</gene>